<feature type="region of interest" description="Disordered" evidence="1">
    <location>
        <begin position="30"/>
        <end position="166"/>
    </location>
</feature>
<dbReference type="OrthoDB" id="265476at2759"/>
<dbReference type="Proteomes" id="UP000038009">
    <property type="component" value="Unassembled WGS sequence"/>
</dbReference>
<evidence type="ECO:0000313" key="2">
    <source>
        <dbReference type="EMBL" id="KPI83959.1"/>
    </source>
</evidence>
<keyword evidence="3" id="KW-1185">Reference proteome</keyword>
<evidence type="ECO:0000256" key="1">
    <source>
        <dbReference type="SAM" id="MobiDB-lite"/>
    </source>
</evidence>
<comment type="caution">
    <text evidence="2">The sequence shown here is derived from an EMBL/GenBank/DDBJ whole genome shotgun (WGS) entry which is preliminary data.</text>
</comment>
<dbReference type="AlphaFoldDB" id="A0A0N0P3C3"/>
<accession>A0A0N0P3C3</accession>
<sequence length="462" mass="49586">MSDSPKAVNELPVTSDVVVKMEKESVDATVANVTDTNGDVSNEITGRDAKGGLSQDAGGNTMSVGTTTDDTNCARGLSASADPILPASENIQLSSRDGVQANSETGDADASVGTKNKLNDTESKKAEESNVEAPKNDDTKENSPAEMKKEGTTEEAKGKLQSPNTLRKQKAAFNVDAKPFSPGTLADPAIQGTLVEANGISIKVGQWGNQPFVTMPHISPTAPVNVVQVPYSVPSAMQSAPVRKEGAVVKESLSAFAKPWSPHPEVTVPTIPPPENEVAIHPGSWVTINVEGKDMQAPSPMVPKETTNNSYAHSYCVHPKGLKTVELELFNYVCGRCPLKTLYGRLSSRQPDVTIRNVVMDIPPLRIAHLIEQITKAKVTALCANEADGTHYDIWLDKPNMAPVLVDSISGCVWTCPMYHGYAVLGKGEEGKKYLRNYVERLNDSRPEGSNVYEVALVEVEH</sequence>
<feature type="compositionally biased region" description="Polar residues" evidence="1">
    <location>
        <begin position="57"/>
        <end position="71"/>
    </location>
</feature>
<feature type="compositionally biased region" description="Polar residues" evidence="1">
    <location>
        <begin position="89"/>
        <end position="105"/>
    </location>
</feature>
<dbReference type="OMA" id="WSPHPEV"/>
<organism evidence="2 3">
    <name type="scientific">Leptomonas seymouri</name>
    <dbReference type="NCBI Taxonomy" id="5684"/>
    <lineage>
        <taxon>Eukaryota</taxon>
        <taxon>Discoba</taxon>
        <taxon>Euglenozoa</taxon>
        <taxon>Kinetoplastea</taxon>
        <taxon>Metakinetoplastina</taxon>
        <taxon>Trypanosomatida</taxon>
        <taxon>Trypanosomatidae</taxon>
        <taxon>Leishmaniinae</taxon>
        <taxon>Leptomonas</taxon>
    </lineage>
</organism>
<reference evidence="2 3" key="1">
    <citation type="journal article" date="2015" name="PLoS Pathog.">
        <title>Leptomonas seymouri: Adaptations to the Dixenous Life Cycle Analyzed by Genome Sequencing, Transcriptome Profiling and Co-infection with Leishmania donovani.</title>
        <authorList>
            <person name="Kraeva N."/>
            <person name="Butenko A."/>
            <person name="Hlavacova J."/>
            <person name="Kostygov A."/>
            <person name="Myskova J."/>
            <person name="Grybchuk D."/>
            <person name="Lestinova T."/>
            <person name="Votypka J."/>
            <person name="Volf P."/>
            <person name="Opperdoes F."/>
            <person name="Flegontov P."/>
            <person name="Lukes J."/>
            <person name="Yurchenko V."/>
        </authorList>
    </citation>
    <scope>NUCLEOTIDE SEQUENCE [LARGE SCALE GENOMIC DNA]</scope>
    <source>
        <strain evidence="2 3">ATCC 30220</strain>
    </source>
</reference>
<evidence type="ECO:0000313" key="3">
    <source>
        <dbReference type="Proteomes" id="UP000038009"/>
    </source>
</evidence>
<proteinExistence type="predicted"/>
<name>A0A0N0P3C3_LEPSE</name>
<gene>
    <name evidence="2" type="ORF">ABL78_6990</name>
</gene>
<feature type="compositionally biased region" description="Polar residues" evidence="1">
    <location>
        <begin position="31"/>
        <end position="44"/>
    </location>
</feature>
<dbReference type="VEuPathDB" id="TriTrypDB:Lsey_0305_0020"/>
<protein>
    <submittedName>
        <fullName evidence="2">Uncharacterized protein</fullName>
    </submittedName>
</protein>
<dbReference type="EMBL" id="LJSK01000305">
    <property type="protein sequence ID" value="KPI83959.1"/>
    <property type="molecule type" value="Genomic_DNA"/>
</dbReference>
<feature type="compositionally biased region" description="Basic and acidic residues" evidence="1">
    <location>
        <begin position="117"/>
        <end position="158"/>
    </location>
</feature>